<dbReference type="SUPFAM" id="SSF52540">
    <property type="entry name" value="P-loop containing nucleoside triphosphate hydrolases"/>
    <property type="match status" value="1"/>
</dbReference>
<name>A0A840V092_9BACT</name>
<evidence type="ECO:0000256" key="3">
    <source>
        <dbReference type="ARBA" id="ARBA00022840"/>
    </source>
</evidence>
<dbReference type="Pfam" id="PF00158">
    <property type="entry name" value="Sigma54_activat"/>
    <property type="match status" value="1"/>
</dbReference>
<dbReference type="PROSITE" id="PS00675">
    <property type="entry name" value="SIGMA54_INTERACT_1"/>
    <property type="match status" value="1"/>
</dbReference>
<evidence type="ECO:0000256" key="4">
    <source>
        <dbReference type="ARBA" id="ARBA00023012"/>
    </source>
</evidence>
<dbReference type="InterPro" id="IPR009057">
    <property type="entry name" value="Homeodomain-like_sf"/>
</dbReference>
<dbReference type="PROSITE" id="PS00688">
    <property type="entry name" value="SIGMA54_INTERACT_3"/>
    <property type="match status" value="1"/>
</dbReference>
<dbReference type="GO" id="GO:0003677">
    <property type="term" value="F:DNA binding"/>
    <property type="evidence" value="ECO:0007669"/>
    <property type="project" value="UniProtKB-KW"/>
</dbReference>
<accession>A0A840V092</accession>
<keyword evidence="3" id="KW-0067">ATP-binding</keyword>
<comment type="caution">
    <text evidence="11">The sequence shown here is derived from an EMBL/GenBank/DDBJ whole genome shotgun (WGS) entry which is preliminary data.</text>
</comment>
<gene>
    <name evidence="11" type="ORF">HNQ81_002029</name>
</gene>
<dbReference type="InterPro" id="IPR001789">
    <property type="entry name" value="Sig_transdc_resp-reg_receiver"/>
</dbReference>
<dbReference type="SUPFAM" id="SSF52172">
    <property type="entry name" value="CheY-like"/>
    <property type="match status" value="1"/>
</dbReference>
<evidence type="ECO:0000259" key="9">
    <source>
        <dbReference type="PROSITE" id="PS50045"/>
    </source>
</evidence>
<sequence>MPTHQENRPAEQRIMVVDDDRYLLMAIDQTLALNGYAVDTFASPIEALEQLDKKEYAAVVTDIKMPVMDGLQFLNHVKAVDRELPVIMITGHGDIALAVTAIQGGAYDFLQKPVDEDVLLACLVRAMEKRRLVLENRRLSLSLAEQRQDLTRFYGLIGNHPAMHRLYDIIKAVAAESDPVMIYGETGTGKELVARAIHETGSRAGHPFVAVNMGAMPAEMMESEFFGHLKGAFTGAIQRKIGKFEYADEGTLFLDEICSLPVALQSKLLRVLEEKTITPLGSNTPIPVGARIIAATNKDLEQEIARETFRQDLYFRLSVLPVRIQPLRERKEDIPLLVEFFRQEYSYGKMQAPPPFSAATIRRICDNPWPGNVRELRNHVRRLCILGSIEPNETKERGKKESAAEPENDLPLKIYMDRREKDYIEASLRKNGGQVMKTCSQLAISRKSFYDKINRLAIDLKSFRAG</sequence>
<dbReference type="Pfam" id="PF00072">
    <property type="entry name" value="Response_reg"/>
    <property type="match status" value="1"/>
</dbReference>
<proteinExistence type="predicted"/>
<dbReference type="GO" id="GO:0005524">
    <property type="term" value="F:ATP binding"/>
    <property type="evidence" value="ECO:0007669"/>
    <property type="project" value="UniProtKB-KW"/>
</dbReference>
<evidence type="ECO:0000256" key="7">
    <source>
        <dbReference type="ARBA" id="ARBA00023163"/>
    </source>
</evidence>
<dbReference type="PROSITE" id="PS50110">
    <property type="entry name" value="RESPONSE_REGULATORY"/>
    <property type="match status" value="1"/>
</dbReference>
<keyword evidence="7" id="KW-0804">Transcription</keyword>
<organism evidence="11 12">
    <name type="scientific">Desulfoprunum benzoelyticum</name>
    <dbReference type="NCBI Taxonomy" id="1506996"/>
    <lineage>
        <taxon>Bacteria</taxon>
        <taxon>Pseudomonadati</taxon>
        <taxon>Thermodesulfobacteriota</taxon>
        <taxon>Desulfobulbia</taxon>
        <taxon>Desulfobulbales</taxon>
        <taxon>Desulfobulbaceae</taxon>
        <taxon>Desulfoprunum</taxon>
    </lineage>
</organism>
<evidence type="ECO:0000313" key="12">
    <source>
        <dbReference type="Proteomes" id="UP000539642"/>
    </source>
</evidence>
<dbReference type="InterPro" id="IPR002078">
    <property type="entry name" value="Sigma_54_int"/>
</dbReference>
<feature type="modified residue" description="4-aspartylphosphate" evidence="8">
    <location>
        <position position="62"/>
    </location>
</feature>
<keyword evidence="5" id="KW-0805">Transcription regulation</keyword>
<evidence type="ECO:0000256" key="1">
    <source>
        <dbReference type="ARBA" id="ARBA00022553"/>
    </source>
</evidence>
<dbReference type="Gene3D" id="3.40.50.2300">
    <property type="match status" value="1"/>
</dbReference>
<evidence type="ECO:0000256" key="5">
    <source>
        <dbReference type="ARBA" id="ARBA00023015"/>
    </source>
</evidence>
<dbReference type="EMBL" id="JACHEO010000010">
    <property type="protein sequence ID" value="MBB5348298.1"/>
    <property type="molecule type" value="Genomic_DNA"/>
</dbReference>
<keyword evidence="1 8" id="KW-0597">Phosphoprotein</keyword>
<evidence type="ECO:0000259" key="10">
    <source>
        <dbReference type="PROSITE" id="PS50110"/>
    </source>
</evidence>
<feature type="domain" description="Sigma-54 factor interaction" evidence="9">
    <location>
        <begin position="156"/>
        <end position="385"/>
    </location>
</feature>
<evidence type="ECO:0000256" key="2">
    <source>
        <dbReference type="ARBA" id="ARBA00022741"/>
    </source>
</evidence>
<dbReference type="FunFam" id="3.40.50.300:FF:000006">
    <property type="entry name" value="DNA-binding transcriptional regulator NtrC"/>
    <property type="match status" value="1"/>
</dbReference>
<dbReference type="CDD" id="cd00009">
    <property type="entry name" value="AAA"/>
    <property type="match status" value="1"/>
</dbReference>
<dbReference type="GO" id="GO:0000160">
    <property type="term" value="P:phosphorelay signal transduction system"/>
    <property type="evidence" value="ECO:0007669"/>
    <property type="project" value="UniProtKB-KW"/>
</dbReference>
<dbReference type="PROSITE" id="PS00676">
    <property type="entry name" value="SIGMA54_INTERACT_2"/>
    <property type="match status" value="1"/>
</dbReference>
<evidence type="ECO:0000256" key="8">
    <source>
        <dbReference type="PROSITE-ProRule" id="PRU00169"/>
    </source>
</evidence>
<evidence type="ECO:0000313" key="11">
    <source>
        <dbReference type="EMBL" id="MBB5348298.1"/>
    </source>
</evidence>
<dbReference type="RefSeq" id="WP_183350896.1">
    <property type="nucleotide sequence ID" value="NZ_JACHEO010000010.1"/>
</dbReference>
<dbReference type="Pfam" id="PF25601">
    <property type="entry name" value="AAA_lid_14"/>
    <property type="match status" value="1"/>
</dbReference>
<keyword evidence="6" id="KW-0238">DNA-binding</keyword>
<dbReference type="AlphaFoldDB" id="A0A840V092"/>
<dbReference type="InterPro" id="IPR027417">
    <property type="entry name" value="P-loop_NTPase"/>
</dbReference>
<dbReference type="SMART" id="SM00448">
    <property type="entry name" value="REC"/>
    <property type="match status" value="1"/>
</dbReference>
<dbReference type="GO" id="GO:0006355">
    <property type="term" value="P:regulation of DNA-templated transcription"/>
    <property type="evidence" value="ECO:0007669"/>
    <property type="project" value="InterPro"/>
</dbReference>
<dbReference type="InterPro" id="IPR025944">
    <property type="entry name" value="Sigma_54_int_dom_CS"/>
</dbReference>
<protein>
    <submittedName>
        <fullName evidence="11">Two-component system C4-dicarboxylate transport response regulator DctD</fullName>
    </submittedName>
</protein>
<dbReference type="Gene3D" id="3.40.50.300">
    <property type="entry name" value="P-loop containing nucleotide triphosphate hydrolases"/>
    <property type="match status" value="1"/>
</dbReference>
<dbReference type="PANTHER" id="PTHR32071:SF57">
    <property type="entry name" value="C4-DICARBOXYLATE TRANSPORT TRANSCRIPTIONAL REGULATORY PROTEIN DCTD"/>
    <property type="match status" value="1"/>
</dbReference>
<dbReference type="Proteomes" id="UP000539642">
    <property type="component" value="Unassembled WGS sequence"/>
</dbReference>
<dbReference type="FunFam" id="3.40.50.2300:FF:000018">
    <property type="entry name" value="DNA-binding transcriptional regulator NtrC"/>
    <property type="match status" value="1"/>
</dbReference>
<dbReference type="CDD" id="cd17549">
    <property type="entry name" value="REC_DctD-like"/>
    <property type="match status" value="1"/>
</dbReference>
<dbReference type="SMART" id="SM00382">
    <property type="entry name" value="AAA"/>
    <property type="match status" value="1"/>
</dbReference>
<feature type="domain" description="Response regulatory" evidence="10">
    <location>
        <begin position="13"/>
        <end position="127"/>
    </location>
</feature>
<dbReference type="InterPro" id="IPR025662">
    <property type="entry name" value="Sigma_54_int_dom_ATP-bd_1"/>
</dbReference>
<dbReference type="Gene3D" id="1.10.10.60">
    <property type="entry name" value="Homeodomain-like"/>
    <property type="match status" value="1"/>
</dbReference>
<dbReference type="InterPro" id="IPR011006">
    <property type="entry name" value="CheY-like_superfamily"/>
</dbReference>
<keyword evidence="2" id="KW-0547">Nucleotide-binding</keyword>
<dbReference type="InterPro" id="IPR058031">
    <property type="entry name" value="AAA_lid_NorR"/>
</dbReference>
<reference evidence="11 12" key="1">
    <citation type="submission" date="2020-08" db="EMBL/GenBank/DDBJ databases">
        <title>Genomic Encyclopedia of Type Strains, Phase IV (KMG-IV): sequencing the most valuable type-strain genomes for metagenomic binning, comparative biology and taxonomic classification.</title>
        <authorList>
            <person name="Goeker M."/>
        </authorList>
    </citation>
    <scope>NUCLEOTIDE SEQUENCE [LARGE SCALE GENOMIC DNA]</scope>
    <source>
        <strain evidence="11 12">DSM 28570</strain>
    </source>
</reference>
<keyword evidence="4" id="KW-0902">Two-component regulatory system</keyword>
<dbReference type="PANTHER" id="PTHR32071">
    <property type="entry name" value="TRANSCRIPTIONAL REGULATORY PROTEIN"/>
    <property type="match status" value="1"/>
</dbReference>
<evidence type="ECO:0000256" key="6">
    <source>
        <dbReference type="ARBA" id="ARBA00023125"/>
    </source>
</evidence>
<dbReference type="InterPro" id="IPR003593">
    <property type="entry name" value="AAA+_ATPase"/>
</dbReference>
<keyword evidence="12" id="KW-1185">Reference proteome</keyword>
<dbReference type="SUPFAM" id="SSF46689">
    <property type="entry name" value="Homeodomain-like"/>
    <property type="match status" value="1"/>
</dbReference>
<dbReference type="Gene3D" id="1.10.8.60">
    <property type="match status" value="1"/>
</dbReference>
<dbReference type="PROSITE" id="PS50045">
    <property type="entry name" value="SIGMA54_INTERACT_4"/>
    <property type="match status" value="1"/>
</dbReference>
<dbReference type="InterPro" id="IPR025943">
    <property type="entry name" value="Sigma_54_int_dom_ATP-bd_2"/>
</dbReference>